<dbReference type="OrthoDB" id="10252740at2759"/>
<dbReference type="InterPro" id="IPR032474">
    <property type="entry name" value="Argonaute_N"/>
</dbReference>
<dbReference type="Pfam" id="PF16487">
    <property type="entry name" value="ArgoMid"/>
    <property type="match status" value="1"/>
</dbReference>
<dbReference type="Gene3D" id="3.40.50.2300">
    <property type="match status" value="1"/>
</dbReference>
<dbReference type="Pfam" id="PF16486">
    <property type="entry name" value="ArgoN"/>
    <property type="match status" value="1"/>
</dbReference>
<dbReference type="EMBL" id="KV425882">
    <property type="protein sequence ID" value="KZW04251.1"/>
    <property type="molecule type" value="Genomic_DNA"/>
</dbReference>
<dbReference type="Pfam" id="PF02170">
    <property type="entry name" value="PAZ"/>
    <property type="match status" value="1"/>
</dbReference>
<dbReference type="STRING" id="1314781.A0A165QYQ9"/>
<dbReference type="CDD" id="cd04657">
    <property type="entry name" value="Piwi_ago-like"/>
    <property type="match status" value="1"/>
</dbReference>
<dbReference type="CDD" id="cd02846">
    <property type="entry name" value="PAZ_argonaute_like"/>
    <property type="match status" value="1"/>
</dbReference>
<accession>A0A165QYQ9</accession>
<dbReference type="GO" id="GO:0003723">
    <property type="term" value="F:RNA binding"/>
    <property type="evidence" value="ECO:0007669"/>
    <property type="project" value="InterPro"/>
</dbReference>
<name>A0A165QYQ9_EXIGL</name>
<proteinExistence type="predicted"/>
<dbReference type="InterPro" id="IPR012337">
    <property type="entry name" value="RNaseH-like_sf"/>
</dbReference>
<evidence type="ECO:0000259" key="3">
    <source>
        <dbReference type="PROSITE" id="PS50822"/>
    </source>
</evidence>
<feature type="domain" description="PAZ" evidence="2">
    <location>
        <begin position="272"/>
        <end position="374"/>
    </location>
</feature>
<keyword evidence="5" id="KW-1185">Reference proteome</keyword>
<protein>
    <submittedName>
        <fullName evidence="4">Eukaryotic translation initiation factor 2C</fullName>
    </submittedName>
</protein>
<organism evidence="4 5">
    <name type="scientific">Exidia glandulosa HHB12029</name>
    <dbReference type="NCBI Taxonomy" id="1314781"/>
    <lineage>
        <taxon>Eukaryota</taxon>
        <taxon>Fungi</taxon>
        <taxon>Dikarya</taxon>
        <taxon>Basidiomycota</taxon>
        <taxon>Agaricomycotina</taxon>
        <taxon>Agaricomycetes</taxon>
        <taxon>Auriculariales</taxon>
        <taxon>Exidiaceae</taxon>
        <taxon>Exidia</taxon>
    </lineage>
</organism>
<dbReference type="InterPro" id="IPR014811">
    <property type="entry name" value="ArgoL1"/>
</dbReference>
<evidence type="ECO:0000256" key="1">
    <source>
        <dbReference type="SAM" id="MobiDB-lite"/>
    </source>
</evidence>
<dbReference type="Pfam" id="PF16488">
    <property type="entry name" value="ArgoL2"/>
    <property type="match status" value="1"/>
</dbReference>
<evidence type="ECO:0000259" key="2">
    <source>
        <dbReference type="PROSITE" id="PS50821"/>
    </source>
</evidence>
<dbReference type="InterPro" id="IPR032473">
    <property type="entry name" value="Argonaute_Mid_dom"/>
</dbReference>
<dbReference type="InterPro" id="IPR036397">
    <property type="entry name" value="RNaseH_sf"/>
</dbReference>
<dbReference type="InterPro" id="IPR003100">
    <property type="entry name" value="PAZ_dom"/>
</dbReference>
<dbReference type="Pfam" id="PF08699">
    <property type="entry name" value="ArgoL1"/>
    <property type="match status" value="1"/>
</dbReference>
<evidence type="ECO:0000313" key="5">
    <source>
        <dbReference type="Proteomes" id="UP000077266"/>
    </source>
</evidence>
<dbReference type="SMART" id="SM01163">
    <property type="entry name" value="DUF1785"/>
    <property type="match status" value="1"/>
</dbReference>
<dbReference type="FunCoup" id="A0A165QYQ9">
    <property type="interactions" value="268"/>
</dbReference>
<dbReference type="InterPro" id="IPR036085">
    <property type="entry name" value="PAZ_dom_sf"/>
</dbReference>
<evidence type="ECO:0000313" key="4">
    <source>
        <dbReference type="EMBL" id="KZW04251.1"/>
    </source>
</evidence>
<dbReference type="PROSITE" id="PS50821">
    <property type="entry name" value="PAZ"/>
    <property type="match status" value="1"/>
</dbReference>
<feature type="region of interest" description="Disordered" evidence="1">
    <location>
        <begin position="1"/>
        <end position="38"/>
    </location>
</feature>
<feature type="domain" description="Piwi" evidence="3">
    <location>
        <begin position="549"/>
        <end position="861"/>
    </location>
</feature>
<gene>
    <name evidence="4" type="ORF">EXIGLDRAFT_690851</name>
</gene>
<keyword evidence="4" id="KW-0396">Initiation factor</keyword>
<dbReference type="InParanoid" id="A0A165QYQ9"/>
<dbReference type="SMART" id="SM00950">
    <property type="entry name" value="Piwi"/>
    <property type="match status" value="1"/>
</dbReference>
<dbReference type="InterPro" id="IPR003165">
    <property type="entry name" value="Piwi"/>
</dbReference>
<dbReference type="Proteomes" id="UP000077266">
    <property type="component" value="Unassembled WGS sequence"/>
</dbReference>
<dbReference type="InterPro" id="IPR032472">
    <property type="entry name" value="ArgoL2"/>
</dbReference>
<dbReference type="Pfam" id="PF02171">
    <property type="entry name" value="Piwi"/>
    <property type="match status" value="1"/>
</dbReference>
<dbReference type="InterPro" id="IPR045246">
    <property type="entry name" value="Piwi_ago-like"/>
</dbReference>
<dbReference type="PANTHER" id="PTHR22891">
    <property type="entry name" value="EUKARYOTIC TRANSLATION INITIATION FACTOR 2C"/>
    <property type="match status" value="1"/>
</dbReference>
<dbReference type="PROSITE" id="PS50822">
    <property type="entry name" value="PIWI"/>
    <property type="match status" value="1"/>
</dbReference>
<dbReference type="SUPFAM" id="SSF53098">
    <property type="entry name" value="Ribonuclease H-like"/>
    <property type="match status" value="1"/>
</dbReference>
<dbReference type="GO" id="GO:0003743">
    <property type="term" value="F:translation initiation factor activity"/>
    <property type="evidence" value="ECO:0007669"/>
    <property type="project" value="UniProtKB-KW"/>
</dbReference>
<sequence length="907" mass="99598">MPPRGGPGSRGGPPSSRGGRGGAIPVGPTGGIPSHVQTIGVRRPGVGSAGRKLNVVTNHFGVTIPDGIIHHYDVIDNNADKTFPARLNMEIIIKLQNLVAPDVFTPRVVYDGRKNIFSPRALPFGASAEATLWLTALPTQFAVPLGTPPAGRPGKAYRVRLTKVAEINPEILARFLQGRQSHESVVLTAITALNVVIRMAPSMLYPFNVRSFFTPRETKDIGAGIVLWRGYFQSVRPAVGRMLVNIDISTGTMYKPGILYPIAMDIMGFNDPGQLYAGKFTDRDAVKLSRFLSGVRVLSVLDKTKPPRTVKRVLANENASKTFTLQVEGQAPRTISIAQYFKDTFNRDLRHPRAVLVELGKGAYVPLELLEVPPGQIMKKTVPPEKTKDVLEFATKKPADRLKSIMGGLEVLNYSQSQFLNSFNMQVSEGALRTGARVLVPPTLKYGPGSKQVSITPRDGAWNMIDKKFFIPGKVTAWAVIVYERQQRFNQETVRNMIEGMRNSAREVGINGFDSEPVVVWENGQGRIADQLRAVGGMVKQKFNTLPTLLVCILPEGSTNIYNAIKHFGDITAGVATQCMKSAKCFKAKPQYYANVLLNCCRVNVKLGGVNTVPDDRSVPFLTDPTNPVLILGADVIHPAPGSEGRPSFTSIVGNVDGAVSKYVATSRVQTSRKEIIEDMQEMTQHILGMYYKYRINMEKKSGVPKRVVLYRDGVSEGQFQTVLDEEVPQLKAAFAAMKISPPPKLTVIVVGKRHHVRMFPESSKDADKSGNCPSGTVIDTDIVHPTEFDFYLQSHGGLLGTSRPAHYNVLYDENNFTPDALQQLSFALCHVFARSTRAVSIPAPVYYADIVCARARTHYDPSVQDKLAFSDDQTGTGSGQGSAQLQRYKENFKPLHQATALTMYFN</sequence>
<keyword evidence="4" id="KW-0648">Protein biosynthesis</keyword>
<dbReference type="Gene3D" id="2.170.260.10">
    <property type="entry name" value="paz domain"/>
    <property type="match status" value="1"/>
</dbReference>
<feature type="compositionally biased region" description="Gly residues" evidence="1">
    <location>
        <begin position="18"/>
        <end position="30"/>
    </location>
</feature>
<dbReference type="SUPFAM" id="SSF101690">
    <property type="entry name" value="PAZ domain"/>
    <property type="match status" value="1"/>
</dbReference>
<feature type="compositionally biased region" description="Gly residues" evidence="1">
    <location>
        <begin position="1"/>
        <end position="11"/>
    </location>
</feature>
<dbReference type="AlphaFoldDB" id="A0A165QYQ9"/>
<reference evidence="4 5" key="1">
    <citation type="journal article" date="2016" name="Mol. Biol. Evol.">
        <title>Comparative Genomics of Early-Diverging Mushroom-Forming Fungi Provides Insights into the Origins of Lignocellulose Decay Capabilities.</title>
        <authorList>
            <person name="Nagy L.G."/>
            <person name="Riley R."/>
            <person name="Tritt A."/>
            <person name="Adam C."/>
            <person name="Daum C."/>
            <person name="Floudas D."/>
            <person name="Sun H."/>
            <person name="Yadav J.S."/>
            <person name="Pangilinan J."/>
            <person name="Larsson K.H."/>
            <person name="Matsuura K."/>
            <person name="Barry K."/>
            <person name="Labutti K."/>
            <person name="Kuo R."/>
            <person name="Ohm R.A."/>
            <person name="Bhattacharya S.S."/>
            <person name="Shirouzu T."/>
            <person name="Yoshinaga Y."/>
            <person name="Martin F.M."/>
            <person name="Grigoriev I.V."/>
            <person name="Hibbett D.S."/>
        </authorList>
    </citation>
    <scope>NUCLEOTIDE SEQUENCE [LARGE SCALE GENOMIC DNA]</scope>
    <source>
        <strain evidence="4 5">HHB12029</strain>
    </source>
</reference>
<dbReference type="Gene3D" id="3.30.420.10">
    <property type="entry name" value="Ribonuclease H-like superfamily/Ribonuclease H"/>
    <property type="match status" value="1"/>
</dbReference>